<feature type="domain" description="ChsH2 C-terminal OB-fold" evidence="1">
    <location>
        <begin position="54"/>
        <end position="119"/>
    </location>
</feature>
<gene>
    <name evidence="3" type="ordered locus">CNE_BB1p04350</name>
</gene>
<organism evidence="3 4">
    <name type="scientific">Cupriavidus necator (strain ATCC 43291 / DSM 13513 / CCUG 52238 / LMG 8453 / N-1)</name>
    <name type="common">Ralstonia eutropha</name>
    <dbReference type="NCBI Taxonomy" id="1042878"/>
    <lineage>
        <taxon>Bacteria</taxon>
        <taxon>Pseudomonadati</taxon>
        <taxon>Pseudomonadota</taxon>
        <taxon>Betaproteobacteria</taxon>
        <taxon>Burkholderiales</taxon>
        <taxon>Burkholderiaceae</taxon>
        <taxon>Cupriavidus</taxon>
    </lineage>
</organism>
<dbReference type="InterPro" id="IPR012340">
    <property type="entry name" value="NA-bd_OB-fold"/>
</dbReference>
<dbReference type="InterPro" id="IPR002878">
    <property type="entry name" value="ChsH2_C"/>
</dbReference>
<evidence type="ECO:0000259" key="2">
    <source>
        <dbReference type="Pfam" id="PF12172"/>
    </source>
</evidence>
<proteinExistence type="predicted"/>
<sequence>MTAKPKPKVSSLNAPYWEGTAVGELRLRHCQKCEALFRFTHPRCPCCWSDDLDWKRARGKGTVATFTVVHVAPFPAMESSVPYILALVDLEEGVRMMCNIVLCDPLEARIGMAVSVAFEDRDGISLPQFKPSEM</sequence>
<evidence type="ECO:0000259" key="1">
    <source>
        <dbReference type="Pfam" id="PF01796"/>
    </source>
</evidence>
<dbReference type="KEGG" id="cnc:CNE_BB1p04350"/>
<dbReference type="HOGENOM" id="CLU_119412_1_2_4"/>
<evidence type="ECO:0008006" key="5">
    <source>
        <dbReference type="Google" id="ProtNLM"/>
    </source>
</evidence>
<evidence type="ECO:0000313" key="3">
    <source>
        <dbReference type="EMBL" id="AEI81859.1"/>
    </source>
</evidence>
<reference evidence="3 4" key="1">
    <citation type="journal article" date="2011" name="J. Bacteriol.">
        <title>Complete genome sequence of the type strain Cupriavidus necator N-1.</title>
        <authorList>
            <person name="Poehlein A."/>
            <person name="Kusian B."/>
            <person name="Friedrich B."/>
            <person name="Daniel R."/>
            <person name="Bowien B."/>
        </authorList>
    </citation>
    <scope>NUCLEOTIDE SEQUENCE [LARGE SCALE GENOMIC DNA]</scope>
    <source>
        <strain evidence="4">ATCC 43291 / DSM 13513 / CCUG 52238 / LMG 8453 / N-1</strain>
        <plasmid evidence="3 4">pBB1</plasmid>
    </source>
</reference>
<dbReference type="Pfam" id="PF12172">
    <property type="entry name" value="zf-ChsH2"/>
    <property type="match status" value="1"/>
</dbReference>
<feature type="domain" description="ChsH2 rubredoxin-like zinc ribbon" evidence="2">
    <location>
        <begin position="17"/>
        <end position="53"/>
    </location>
</feature>
<dbReference type="AlphaFoldDB" id="F8GWY9"/>
<dbReference type="InterPro" id="IPR022002">
    <property type="entry name" value="ChsH2_Znr"/>
</dbReference>
<keyword evidence="3" id="KW-0614">Plasmid</keyword>
<geneLocation type="plasmid" evidence="3 4">
    <name>pBB1</name>
</geneLocation>
<name>F8GWY9_CUPNN</name>
<accession>F8GWY9</accession>
<protein>
    <recommendedName>
        <fullName evidence="5">Zn-ribbon domain-containing OB-fold protein</fullName>
    </recommendedName>
</protein>
<evidence type="ECO:0000313" key="4">
    <source>
        <dbReference type="Proteomes" id="UP000006798"/>
    </source>
</evidence>
<dbReference type="RefSeq" id="WP_013958914.1">
    <property type="nucleotide sequence ID" value="NC_015727.1"/>
</dbReference>
<dbReference type="EMBL" id="CP002879">
    <property type="protein sequence ID" value="AEI81859.1"/>
    <property type="molecule type" value="Genomic_DNA"/>
</dbReference>
<dbReference type="PANTHER" id="PTHR34075:SF5">
    <property type="entry name" value="BLR3430 PROTEIN"/>
    <property type="match status" value="1"/>
</dbReference>
<dbReference type="Pfam" id="PF01796">
    <property type="entry name" value="OB_ChsH2_C"/>
    <property type="match status" value="1"/>
</dbReference>
<dbReference type="GeneID" id="34312235"/>
<dbReference type="SUPFAM" id="SSF50249">
    <property type="entry name" value="Nucleic acid-binding proteins"/>
    <property type="match status" value="1"/>
</dbReference>
<dbReference type="Proteomes" id="UP000006798">
    <property type="component" value="Plasmid pBB1"/>
</dbReference>
<dbReference type="PANTHER" id="PTHR34075">
    <property type="entry name" value="BLR3430 PROTEIN"/>
    <property type="match status" value="1"/>
</dbReference>
<dbReference type="InterPro" id="IPR052513">
    <property type="entry name" value="Thioester_dehydratase-like"/>
</dbReference>